<dbReference type="Proteomes" id="UP000248090">
    <property type="component" value="Unassembled WGS sequence"/>
</dbReference>
<feature type="transmembrane region" description="Helical" evidence="4">
    <location>
        <begin position="43"/>
        <end position="62"/>
    </location>
</feature>
<dbReference type="EMBL" id="LAPT01000086">
    <property type="protein sequence ID" value="PXF30083.1"/>
    <property type="molecule type" value="Genomic_DNA"/>
</dbReference>
<protein>
    <recommendedName>
        <fullName evidence="5">Major facilitator superfamily (MFS) profile domain-containing protein</fullName>
    </recommendedName>
</protein>
<evidence type="ECO:0000256" key="2">
    <source>
        <dbReference type="ARBA" id="ARBA00022989"/>
    </source>
</evidence>
<proteinExistence type="predicted"/>
<dbReference type="Gene3D" id="1.20.1250.20">
    <property type="entry name" value="MFS general substrate transporter like domains"/>
    <property type="match status" value="1"/>
</dbReference>
<feature type="domain" description="Major facilitator superfamily (MFS) profile" evidence="5">
    <location>
        <begin position="1"/>
        <end position="67"/>
    </location>
</feature>
<dbReference type="RefSeq" id="WP_412053223.1">
    <property type="nucleotide sequence ID" value="NZ_CP177354.1"/>
</dbReference>
<evidence type="ECO:0000256" key="1">
    <source>
        <dbReference type="ARBA" id="ARBA00022692"/>
    </source>
</evidence>
<keyword evidence="1 4" id="KW-0812">Transmembrane</keyword>
<evidence type="ECO:0000256" key="3">
    <source>
        <dbReference type="ARBA" id="ARBA00023136"/>
    </source>
</evidence>
<evidence type="ECO:0000313" key="6">
    <source>
        <dbReference type="EMBL" id="PXF30083.1"/>
    </source>
</evidence>
<dbReference type="InterPro" id="IPR036259">
    <property type="entry name" value="MFS_trans_sf"/>
</dbReference>
<evidence type="ECO:0000256" key="4">
    <source>
        <dbReference type="SAM" id="Phobius"/>
    </source>
</evidence>
<comment type="caution">
    <text evidence="6">The sequence shown here is derived from an EMBL/GenBank/DDBJ whole genome shotgun (WGS) entry which is preliminary data.</text>
</comment>
<reference evidence="6 7" key="1">
    <citation type="submission" date="2015-03" db="EMBL/GenBank/DDBJ databases">
        <authorList>
            <person name="Krishnan R."/>
            <person name="Midha S."/>
            <person name="Patil P.B."/>
            <person name="Rameshkumar N."/>
        </authorList>
    </citation>
    <scope>NUCLEOTIDE SEQUENCE [LARGE SCALE GENOMIC DNA]</scope>
    <source>
        <strain evidence="6 7">L1E11</strain>
    </source>
</reference>
<dbReference type="SUPFAM" id="SSF103473">
    <property type="entry name" value="MFS general substrate transporter"/>
    <property type="match status" value="1"/>
</dbReference>
<keyword evidence="7" id="KW-1185">Reference proteome</keyword>
<name>A0ABX5LX51_9GAMM</name>
<keyword evidence="2 4" id="KW-1133">Transmembrane helix</keyword>
<dbReference type="InterPro" id="IPR020846">
    <property type="entry name" value="MFS_dom"/>
</dbReference>
<accession>A0ABX5LX51</accession>
<evidence type="ECO:0000313" key="7">
    <source>
        <dbReference type="Proteomes" id="UP000248090"/>
    </source>
</evidence>
<sequence length="78" mass="8160">MFLSRSTTAAVSIAVINSVGNLGGFVGPSLIGYVKGQTSNTTIALMFLSALLVISFVMTLLIRLQNRGEVAGLTEKQA</sequence>
<keyword evidence="3 4" id="KW-0472">Membrane</keyword>
<organism evidence="6 7">
    <name type="scientific">Pokkaliibacter plantistimulans</name>
    <dbReference type="NCBI Taxonomy" id="1635171"/>
    <lineage>
        <taxon>Bacteria</taxon>
        <taxon>Pseudomonadati</taxon>
        <taxon>Pseudomonadota</taxon>
        <taxon>Gammaproteobacteria</taxon>
        <taxon>Oceanospirillales</taxon>
        <taxon>Balneatrichaceae</taxon>
        <taxon>Pokkaliibacter</taxon>
    </lineage>
</organism>
<gene>
    <name evidence="6" type="ORF">WH50_17130</name>
</gene>
<dbReference type="PROSITE" id="PS50850">
    <property type="entry name" value="MFS"/>
    <property type="match status" value="1"/>
</dbReference>
<feature type="transmembrane region" description="Helical" evidence="4">
    <location>
        <begin position="7"/>
        <end position="31"/>
    </location>
</feature>
<evidence type="ECO:0000259" key="5">
    <source>
        <dbReference type="PROSITE" id="PS50850"/>
    </source>
</evidence>